<keyword evidence="5" id="KW-1185">Reference proteome</keyword>
<dbReference type="Proteomes" id="UP001303473">
    <property type="component" value="Unassembled WGS sequence"/>
</dbReference>
<dbReference type="GO" id="GO:0001163">
    <property type="term" value="F:RNA polymerase I transcription regulatory region sequence-specific DNA binding"/>
    <property type="evidence" value="ECO:0007669"/>
    <property type="project" value="TreeGrafter"/>
</dbReference>
<evidence type="ECO:0000313" key="4">
    <source>
        <dbReference type="EMBL" id="KAK3943512.1"/>
    </source>
</evidence>
<evidence type="ECO:0000259" key="3">
    <source>
        <dbReference type="Pfam" id="PF20639"/>
    </source>
</evidence>
<sequence>MAEEPDASRPVSRSRNRRRRLDDIAGRFTYIPSQQNGTIGEVHRNRATGQTPNFQQVSPFSEWCPPASTATPQLSDLKPHALVRAQKNWLLKSLPDAFIGDAATESLLLEETTNLRAGTQPANTTTMSLLAVGEISDVRDPAGIIGHAVLATAAGESGHVLRLTSLTQQEWTWTGEDVRVHLNAPDRKVHGEWCQDSVPISLIKFATEARQHEHQPRWLIVQKATSTTVYEPEVRNLPTTSSRHPASTPGKIRANPLFTIRCDQTGGRSHSDVSFTLVSETNTPQLAIINEYGYWSVWDIVGARTAGSRKLTPVLIKCGNILVGSVPALSCKAEASNATPHMIQWLSVGDALSRPGSSAEQTSDSEGRRGSEPALIPSRLLLLCNSQALYLFDVETGTSHPASDSVLPNKGDRVPDRILDMASSPFDPSQAFVLTNKRLYWVVGRKDSKGTTLQVLISGPHRRDKDEDTALKLHVSPVTYINNQEACFVCILSPKDTSVTIFWFINPKPGVPVWCHRHVVRLEAPSNFTGIGILPVPRMVGADAAVGRLSALTRAQTRFFQLLTLGHELGVSCSLCVWSDETNLRISPPDSRTEEPQEHGERRTLLRYLKDALVVPDGLDERVILGKSRQRKDAASTPDEATVVTRRSPADFTLPVQRICRAITLACHPESQPTLSQEDPLFALIREGIERAMRDGSMPMQSLLDMVGHQRNVGELLRIAMEWADHAHEYIQEAEGRLLVTETGPRLSGGSDLAKITERFSSVWHRAPGNSQKSQGVRERVLRRIGAEILLSTIGISVVPPGWQSLITPYSQPSQDDLLLPSSQPFLSSQTAVGSSQTGLGTQSQDSDAEGEDPVSMRLRRYATIDPVPRKRGGGQSVILSHWELGTNPDDYSQYTANPEGNLDEAAIRRKKRREARRKKAEQLKANIWTSDAAPEPSSQVHSQPHSLPIMPTMPTAIMSSQPRRPEHNTQSSSQVFSFSQQQQPMSQIVPGVHGGRQPQGKKNKGKKGQAGGFR</sequence>
<proteinExistence type="predicted"/>
<accession>A0AAN6NGZ2</accession>
<feature type="domain" description="RRN6 K-rich C-terminal" evidence="3">
    <location>
        <begin position="878"/>
        <end position="1014"/>
    </location>
</feature>
<dbReference type="InterPro" id="IPR048535">
    <property type="entry name" value="RRN6_beta-prop"/>
</dbReference>
<feature type="compositionally biased region" description="Polar residues" evidence="1">
    <location>
        <begin position="831"/>
        <end position="846"/>
    </location>
</feature>
<name>A0AAN6NGZ2_9PEZI</name>
<feature type="compositionally biased region" description="Polar residues" evidence="1">
    <location>
        <begin position="937"/>
        <end position="946"/>
    </location>
</feature>
<feature type="region of interest" description="Disordered" evidence="1">
    <location>
        <begin position="888"/>
        <end position="1015"/>
    </location>
</feature>
<dbReference type="Pfam" id="PF20639">
    <property type="entry name" value="Rrn6_K-rich"/>
    <property type="match status" value="1"/>
</dbReference>
<comment type="caution">
    <text evidence="4">The sequence shown here is derived from an EMBL/GenBank/DDBJ whole genome shotgun (WGS) entry which is preliminary data.</text>
</comment>
<feature type="region of interest" description="Disordered" evidence="1">
    <location>
        <begin position="626"/>
        <end position="646"/>
    </location>
</feature>
<reference evidence="5" key="1">
    <citation type="journal article" date="2023" name="Mol. Phylogenet. Evol.">
        <title>Genome-scale phylogeny and comparative genomics of the fungal order Sordariales.</title>
        <authorList>
            <person name="Hensen N."/>
            <person name="Bonometti L."/>
            <person name="Westerberg I."/>
            <person name="Brannstrom I.O."/>
            <person name="Guillou S."/>
            <person name="Cros-Aarteil S."/>
            <person name="Calhoun S."/>
            <person name="Haridas S."/>
            <person name="Kuo A."/>
            <person name="Mondo S."/>
            <person name="Pangilinan J."/>
            <person name="Riley R."/>
            <person name="LaButti K."/>
            <person name="Andreopoulos B."/>
            <person name="Lipzen A."/>
            <person name="Chen C."/>
            <person name="Yan M."/>
            <person name="Daum C."/>
            <person name="Ng V."/>
            <person name="Clum A."/>
            <person name="Steindorff A."/>
            <person name="Ohm R.A."/>
            <person name="Martin F."/>
            <person name="Silar P."/>
            <person name="Natvig D.O."/>
            <person name="Lalanne C."/>
            <person name="Gautier V."/>
            <person name="Ament-Velasquez S.L."/>
            <person name="Kruys A."/>
            <person name="Hutchinson M.I."/>
            <person name="Powell A.J."/>
            <person name="Barry K."/>
            <person name="Miller A.N."/>
            <person name="Grigoriev I.V."/>
            <person name="Debuchy R."/>
            <person name="Gladieux P."/>
            <person name="Hiltunen Thoren M."/>
            <person name="Johannesson H."/>
        </authorList>
    </citation>
    <scope>NUCLEOTIDE SEQUENCE [LARGE SCALE GENOMIC DNA]</scope>
    <source>
        <strain evidence="5">CBS 340.73</strain>
    </source>
</reference>
<dbReference type="PANTHER" id="PTHR28221">
    <property type="entry name" value="RNA POLYMERASE I-SPECIFIC TRANSCRIPTION INITIATION FACTOR RRN6"/>
    <property type="match status" value="1"/>
</dbReference>
<dbReference type="InterPro" id="IPR019350">
    <property type="entry name" value="RNA_pol_I-sp_TIF_RRN6-like"/>
</dbReference>
<feature type="domain" description="RRN6 beta-propeller" evidence="2">
    <location>
        <begin position="124"/>
        <end position="508"/>
    </location>
</feature>
<feature type="compositionally biased region" description="Low complexity" evidence="1">
    <location>
        <begin position="971"/>
        <end position="988"/>
    </location>
</feature>
<dbReference type="GO" id="GO:0042790">
    <property type="term" value="P:nucleolar large rRNA transcription by RNA polymerase I"/>
    <property type="evidence" value="ECO:0007669"/>
    <property type="project" value="TreeGrafter"/>
</dbReference>
<evidence type="ECO:0000256" key="1">
    <source>
        <dbReference type="SAM" id="MobiDB-lite"/>
    </source>
</evidence>
<dbReference type="AlphaFoldDB" id="A0AAN6NGZ2"/>
<dbReference type="GO" id="GO:0001179">
    <property type="term" value="F:RNA polymerase I general transcription initiation factor binding"/>
    <property type="evidence" value="ECO:0007669"/>
    <property type="project" value="TreeGrafter"/>
</dbReference>
<feature type="compositionally biased region" description="Basic residues" evidence="1">
    <location>
        <begin position="909"/>
        <end position="920"/>
    </location>
</feature>
<protein>
    <submittedName>
        <fullName evidence="4">RNA polymerase I-specific transcription-initiation factor-domain-containing protein</fullName>
    </submittedName>
</protein>
<dbReference type="EMBL" id="MU853765">
    <property type="protein sequence ID" value="KAK3943512.1"/>
    <property type="molecule type" value="Genomic_DNA"/>
</dbReference>
<dbReference type="GO" id="GO:0070860">
    <property type="term" value="C:RNA polymerase I core factor complex"/>
    <property type="evidence" value="ECO:0007669"/>
    <property type="project" value="TreeGrafter"/>
</dbReference>
<evidence type="ECO:0000259" key="2">
    <source>
        <dbReference type="Pfam" id="PF10214"/>
    </source>
</evidence>
<dbReference type="Pfam" id="PF10214">
    <property type="entry name" value="Rrn6_beta-prop"/>
    <property type="match status" value="1"/>
</dbReference>
<feature type="region of interest" description="Disordered" evidence="1">
    <location>
        <begin position="352"/>
        <end position="371"/>
    </location>
</feature>
<evidence type="ECO:0000313" key="5">
    <source>
        <dbReference type="Proteomes" id="UP001303473"/>
    </source>
</evidence>
<dbReference type="PANTHER" id="PTHR28221:SF2">
    <property type="entry name" value="RNA POLYMERASE I-SPECIFIC TRANSCRIPTION INITIATION FACTOR RRN6"/>
    <property type="match status" value="1"/>
</dbReference>
<organism evidence="4 5">
    <name type="scientific">Diplogelasinospora grovesii</name>
    <dbReference type="NCBI Taxonomy" id="303347"/>
    <lineage>
        <taxon>Eukaryota</taxon>
        <taxon>Fungi</taxon>
        <taxon>Dikarya</taxon>
        <taxon>Ascomycota</taxon>
        <taxon>Pezizomycotina</taxon>
        <taxon>Sordariomycetes</taxon>
        <taxon>Sordariomycetidae</taxon>
        <taxon>Sordariales</taxon>
        <taxon>Diplogelasinosporaceae</taxon>
        <taxon>Diplogelasinospora</taxon>
    </lineage>
</organism>
<feature type="compositionally biased region" description="Polar residues" evidence="1">
    <location>
        <begin position="355"/>
        <end position="364"/>
    </location>
</feature>
<gene>
    <name evidence="4" type="ORF">QBC46DRAFT_307116</name>
</gene>
<feature type="compositionally biased region" description="Polar residues" evidence="1">
    <location>
        <begin position="890"/>
        <end position="899"/>
    </location>
</feature>
<dbReference type="InterPro" id="IPR048536">
    <property type="entry name" value="Rrn6_K-rich"/>
</dbReference>
<feature type="region of interest" description="Disordered" evidence="1">
    <location>
        <begin position="828"/>
        <end position="856"/>
    </location>
</feature>